<protein>
    <submittedName>
        <fullName evidence="2">NDP-sugar oxidoreductase</fullName>
        <ecNumber evidence="2">4.2.1.46</ecNumber>
    </submittedName>
</protein>
<dbReference type="SUPFAM" id="SSF51735">
    <property type="entry name" value="NAD(P)-binding Rossmann-fold domains"/>
    <property type="match status" value="1"/>
</dbReference>
<dbReference type="PATRIC" id="fig|123899.6.peg.1305"/>
<evidence type="ECO:0000259" key="1">
    <source>
        <dbReference type="Pfam" id="PF01370"/>
    </source>
</evidence>
<dbReference type="PANTHER" id="PTHR48079:SF6">
    <property type="entry name" value="NAD(P)-BINDING DOMAIN-CONTAINING PROTEIN-RELATED"/>
    <property type="match status" value="1"/>
</dbReference>
<evidence type="ECO:0000313" key="3">
    <source>
        <dbReference type="Proteomes" id="UP000076825"/>
    </source>
</evidence>
<dbReference type="EMBL" id="LT546645">
    <property type="protein sequence ID" value="SAI68566.1"/>
    <property type="molecule type" value="Genomic_DNA"/>
</dbReference>
<dbReference type="AlphaFoldDB" id="A0A157SF80"/>
<dbReference type="PANTHER" id="PTHR48079">
    <property type="entry name" value="PROTEIN YEEZ"/>
    <property type="match status" value="1"/>
</dbReference>
<dbReference type="GO" id="GO:0008460">
    <property type="term" value="F:dTDP-glucose 4,6-dehydratase activity"/>
    <property type="evidence" value="ECO:0007669"/>
    <property type="project" value="UniProtKB-EC"/>
</dbReference>
<dbReference type="Gene3D" id="3.40.50.720">
    <property type="entry name" value="NAD(P)-binding Rossmann-like Domain"/>
    <property type="match status" value="1"/>
</dbReference>
<name>A0A157SF80_9BORD</name>
<dbReference type="InterPro" id="IPR051783">
    <property type="entry name" value="NAD(P)-dependent_oxidoreduct"/>
</dbReference>
<dbReference type="GeneID" id="56591379"/>
<dbReference type="KEGG" id="btrm:SAMEA390648701329"/>
<dbReference type="EC" id="4.2.1.46" evidence="2"/>
<dbReference type="RefSeq" id="WP_025514251.1">
    <property type="nucleotide sequence ID" value="NZ_CP016340.1"/>
</dbReference>
<keyword evidence="3" id="KW-1185">Reference proteome</keyword>
<proteinExistence type="predicted"/>
<reference evidence="2 3" key="1">
    <citation type="submission" date="2016-04" db="EMBL/GenBank/DDBJ databases">
        <authorList>
            <consortium name="Pathogen Informatics"/>
        </authorList>
    </citation>
    <scope>NUCLEOTIDE SEQUENCE [LARGE SCALE GENOMIC DNA]</scope>
    <source>
        <strain evidence="2 3">H044680328</strain>
    </source>
</reference>
<sequence>MSAPILVTGAAGYIGQATVARLRSAGIPVRALTRRAAPPALPGLSWIVRPDGLPQAGDLDGCQAVIHLAGRAHTGTVMHQGVDLFDAANHLLARDCALAARQAGVARFVLVSTLGVHGNVSQRPIDEASPLLGDTPYARAKIAGENAVSAALEGSATRRVTVRPPMIYGPHCPGNFSRLLRLVQRGLPLPFGSVRARRSFMHVDNLADFLAYCAADTPAQGLYTVADGSDYTLPQLIGRIGQGLGQPVRLLPCPPGLLRALARLAGKAREVDSLTRPMLVDWRHARASGWAPPLPPDNALDQAIQAYATPRS</sequence>
<dbReference type="Pfam" id="PF01370">
    <property type="entry name" value="Epimerase"/>
    <property type="match status" value="1"/>
</dbReference>
<gene>
    <name evidence="2" type="primary">strE</name>
    <name evidence="2" type="ORF">SAMEA3906487_01329</name>
</gene>
<dbReference type="Proteomes" id="UP000076825">
    <property type="component" value="Chromosome 1"/>
</dbReference>
<evidence type="ECO:0000313" key="2">
    <source>
        <dbReference type="EMBL" id="SAI68566.1"/>
    </source>
</evidence>
<keyword evidence="2" id="KW-0456">Lyase</keyword>
<dbReference type="OrthoDB" id="9801056at2"/>
<dbReference type="GO" id="GO:0005737">
    <property type="term" value="C:cytoplasm"/>
    <property type="evidence" value="ECO:0007669"/>
    <property type="project" value="TreeGrafter"/>
</dbReference>
<dbReference type="InterPro" id="IPR001509">
    <property type="entry name" value="Epimerase_deHydtase"/>
</dbReference>
<accession>A0A157SF80</accession>
<dbReference type="STRING" id="123899.SAMEA3906487_01329"/>
<organism evidence="2 3">
    <name type="scientific">Bordetella trematum</name>
    <dbReference type="NCBI Taxonomy" id="123899"/>
    <lineage>
        <taxon>Bacteria</taxon>
        <taxon>Pseudomonadati</taxon>
        <taxon>Pseudomonadota</taxon>
        <taxon>Betaproteobacteria</taxon>
        <taxon>Burkholderiales</taxon>
        <taxon>Alcaligenaceae</taxon>
        <taxon>Bordetella</taxon>
    </lineage>
</organism>
<dbReference type="InterPro" id="IPR036291">
    <property type="entry name" value="NAD(P)-bd_dom_sf"/>
</dbReference>
<dbReference type="GO" id="GO:0004029">
    <property type="term" value="F:aldehyde dehydrogenase (NAD+) activity"/>
    <property type="evidence" value="ECO:0007669"/>
    <property type="project" value="TreeGrafter"/>
</dbReference>
<feature type="domain" description="NAD-dependent epimerase/dehydratase" evidence="1">
    <location>
        <begin position="5"/>
        <end position="216"/>
    </location>
</feature>
<dbReference type="eggNOG" id="COG0451">
    <property type="taxonomic scope" value="Bacteria"/>
</dbReference>